<comment type="caution">
    <text evidence="5">The sequence shown here is derived from an EMBL/GenBank/DDBJ whole genome shotgun (WGS) entry which is preliminary data.</text>
</comment>
<sequence length="229" mass="26157">MLPNKLQVKPIESTFSLKEHIYETLHNGITSMNIYADDAQLKLDERQLSEQLGISRTPIREALARLEQEGLVTVIPRRGVFIVRKSRKEILEMITVWAALESMAARLITLNASDEGIASLRKLFTSFENGQVQAHIDEYSDRNIEFHQSILELSGCALLKETADRLFIHMKGIRARTISEQDRAKRSIIDHLHIIEALEARDTELAERLAREHTLNLAAHIEAHVDYLD</sequence>
<dbReference type="AlphaFoldDB" id="A0A967EXI5"/>
<dbReference type="InterPro" id="IPR000524">
    <property type="entry name" value="Tscrpt_reg_HTH_GntR"/>
</dbReference>
<keyword evidence="1" id="KW-0805">Transcription regulation</keyword>
<dbReference type="InterPro" id="IPR011711">
    <property type="entry name" value="GntR_C"/>
</dbReference>
<protein>
    <submittedName>
        <fullName evidence="5">GntR family transcriptional regulator</fullName>
    </submittedName>
</protein>
<dbReference type="CDD" id="cd07377">
    <property type="entry name" value="WHTH_GntR"/>
    <property type="match status" value="1"/>
</dbReference>
<dbReference type="InterPro" id="IPR036388">
    <property type="entry name" value="WH-like_DNA-bd_sf"/>
</dbReference>
<dbReference type="InterPro" id="IPR000485">
    <property type="entry name" value="AsnC-type_HTH_dom"/>
</dbReference>
<dbReference type="PANTHER" id="PTHR43537:SF49">
    <property type="entry name" value="TRANSCRIPTIONAL REGULATORY PROTEIN"/>
    <property type="match status" value="1"/>
</dbReference>
<dbReference type="SMART" id="SM00345">
    <property type="entry name" value="HTH_GNTR"/>
    <property type="match status" value="1"/>
</dbReference>
<proteinExistence type="predicted"/>
<evidence type="ECO:0000256" key="3">
    <source>
        <dbReference type="ARBA" id="ARBA00023163"/>
    </source>
</evidence>
<organism evidence="5 6">
    <name type="scientific">Pelagibius litoralis</name>
    <dbReference type="NCBI Taxonomy" id="374515"/>
    <lineage>
        <taxon>Bacteria</taxon>
        <taxon>Pseudomonadati</taxon>
        <taxon>Pseudomonadota</taxon>
        <taxon>Alphaproteobacteria</taxon>
        <taxon>Rhodospirillales</taxon>
        <taxon>Rhodovibrionaceae</taxon>
        <taxon>Pelagibius</taxon>
    </lineage>
</organism>
<dbReference type="Pfam" id="PF07729">
    <property type="entry name" value="FCD"/>
    <property type="match status" value="1"/>
</dbReference>
<dbReference type="InterPro" id="IPR036390">
    <property type="entry name" value="WH_DNA-bd_sf"/>
</dbReference>
<dbReference type="RefSeq" id="WP_167224663.1">
    <property type="nucleotide sequence ID" value="NZ_JAAQPH010000008.1"/>
</dbReference>
<evidence type="ECO:0000256" key="2">
    <source>
        <dbReference type="ARBA" id="ARBA00023125"/>
    </source>
</evidence>
<dbReference type="PANTHER" id="PTHR43537">
    <property type="entry name" value="TRANSCRIPTIONAL REGULATOR, GNTR FAMILY"/>
    <property type="match status" value="1"/>
</dbReference>
<dbReference type="SUPFAM" id="SSF48008">
    <property type="entry name" value="GntR ligand-binding domain-like"/>
    <property type="match status" value="1"/>
</dbReference>
<dbReference type="GO" id="GO:0043565">
    <property type="term" value="F:sequence-specific DNA binding"/>
    <property type="evidence" value="ECO:0007669"/>
    <property type="project" value="InterPro"/>
</dbReference>
<dbReference type="Pfam" id="PF00392">
    <property type="entry name" value="GntR"/>
    <property type="match status" value="1"/>
</dbReference>
<evidence type="ECO:0000313" key="6">
    <source>
        <dbReference type="Proteomes" id="UP000761264"/>
    </source>
</evidence>
<evidence type="ECO:0000313" key="5">
    <source>
        <dbReference type="EMBL" id="NIA69242.1"/>
    </source>
</evidence>
<dbReference type="SMART" id="SM00895">
    <property type="entry name" value="FCD"/>
    <property type="match status" value="1"/>
</dbReference>
<keyword evidence="6" id="KW-1185">Reference proteome</keyword>
<feature type="domain" description="HTH gntR-type" evidence="4">
    <location>
        <begin position="15"/>
        <end position="85"/>
    </location>
</feature>
<dbReference type="Gene3D" id="1.10.10.10">
    <property type="entry name" value="Winged helix-like DNA-binding domain superfamily/Winged helix DNA-binding domain"/>
    <property type="match status" value="1"/>
</dbReference>
<evidence type="ECO:0000259" key="4">
    <source>
        <dbReference type="PROSITE" id="PS50949"/>
    </source>
</evidence>
<dbReference type="PROSITE" id="PS50949">
    <property type="entry name" value="HTH_GNTR"/>
    <property type="match status" value="1"/>
</dbReference>
<reference evidence="5" key="1">
    <citation type="submission" date="2020-03" db="EMBL/GenBank/DDBJ databases">
        <title>Genome of Pelagibius litoralis DSM 21314T.</title>
        <authorList>
            <person name="Wang G."/>
        </authorList>
    </citation>
    <scope>NUCLEOTIDE SEQUENCE</scope>
    <source>
        <strain evidence="5">DSM 21314</strain>
    </source>
</reference>
<dbReference type="PRINTS" id="PR00033">
    <property type="entry name" value="HTHASNC"/>
</dbReference>
<dbReference type="SUPFAM" id="SSF46785">
    <property type="entry name" value="Winged helix' DNA-binding domain"/>
    <property type="match status" value="1"/>
</dbReference>
<keyword evidence="2" id="KW-0238">DNA-binding</keyword>
<evidence type="ECO:0000256" key="1">
    <source>
        <dbReference type="ARBA" id="ARBA00023015"/>
    </source>
</evidence>
<gene>
    <name evidence="5" type="ORF">HBA54_11635</name>
</gene>
<dbReference type="Gene3D" id="1.20.120.530">
    <property type="entry name" value="GntR ligand-binding domain-like"/>
    <property type="match status" value="1"/>
</dbReference>
<dbReference type="PRINTS" id="PR00035">
    <property type="entry name" value="HTHGNTR"/>
</dbReference>
<accession>A0A967EXI5</accession>
<dbReference type="EMBL" id="JAAQPH010000008">
    <property type="protein sequence ID" value="NIA69242.1"/>
    <property type="molecule type" value="Genomic_DNA"/>
</dbReference>
<dbReference type="InterPro" id="IPR008920">
    <property type="entry name" value="TF_FadR/GntR_C"/>
</dbReference>
<name>A0A967EXI5_9PROT</name>
<dbReference type="Proteomes" id="UP000761264">
    <property type="component" value="Unassembled WGS sequence"/>
</dbReference>
<keyword evidence="3" id="KW-0804">Transcription</keyword>
<dbReference type="GO" id="GO:0003700">
    <property type="term" value="F:DNA-binding transcription factor activity"/>
    <property type="evidence" value="ECO:0007669"/>
    <property type="project" value="InterPro"/>
</dbReference>